<evidence type="ECO:0000256" key="1">
    <source>
        <dbReference type="ARBA" id="ARBA00004123"/>
    </source>
</evidence>
<evidence type="ECO:0000256" key="9">
    <source>
        <dbReference type="ARBA" id="ARBA00023328"/>
    </source>
</evidence>
<proteinExistence type="inferred from homology"/>
<dbReference type="GO" id="GO:0051301">
    <property type="term" value="P:cell division"/>
    <property type="evidence" value="ECO:0007669"/>
    <property type="project" value="UniProtKB-KW"/>
</dbReference>
<keyword evidence="6" id="KW-0498">Mitosis</keyword>
<dbReference type="InterPro" id="IPR018867">
    <property type="entry name" value="Cell_div_borealin"/>
</dbReference>
<evidence type="ECO:0000256" key="8">
    <source>
        <dbReference type="ARBA" id="ARBA00023306"/>
    </source>
</evidence>
<dbReference type="GO" id="GO:0000775">
    <property type="term" value="C:chromosome, centromeric region"/>
    <property type="evidence" value="ECO:0007669"/>
    <property type="project" value="UniProtKB-SubCell"/>
</dbReference>
<dbReference type="GO" id="GO:0005634">
    <property type="term" value="C:nucleus"/>
    <property type="evidence" value="ECO:0007669"/>
    <property type="project" value="UniProtKB-SubCell"/>
</dbReference>
<dbReference type="Proteomes" id="UP001530400">
    <property type="component" value="Unassembled WGS sequence"/>
</dbReference>
<accession>A0ABD3MQ37</accession>
<dbReference type="EMBL" id="JALLPJ020001410">
    <property type="protein sequence ID" value="KAL3764966.1"/>
    <property type="molecule type" value="Genomic_DNA"/>
</dbReference>
<evidence type="ECO:0000256" key="3">
    <source>
        <dbReference type="ARBA" id="ARBA00009914"/>
    </source>
</evidence>
<evidence type="ECO:0000313" key="12">
    <source>
        <dbReference type="EMBL" id="KAL3764966.1"/>
    </source>
</evidence>
<feature type="coiled-coil region" evidence="10">
    <location>
        <begin position="199"/>
        <end position="226"/>
    </location>
</feature>
<evidence type="ECO:0000256" key="7">
    <source>
        <dbReference type="ARBA" id="ARBA00023242"/>
    </source>
</evidence>
<dbReference type="AlphaFoldDB" id="A0ABD3MQ37"/>
<keyword evidence="4" id="KW-0158">Chromosome</keyword>
<evidence type="ECO:0000256" key="4">
    <source>
        <dbReference type="ARBA" id="ARBA00022454"/>
    </source>
</evidence>
<evidence type="ECO:0000259" key="11">
    <source>
        <dbReference type="Pfam" id="PF10512"/>
    </source>
</evidence>
<organism evidence="12 13">
    <name type="scientific">Cyclotella atomus</name>
    <dbReference type="NCBI Taxonomy" id="382360"/>
    <lineage>
        <taxon>Eukaryota</taxon>
        <taxon>Sar</taxon>
        <taxon>Stramenopiles</taxon>
        <taxon>Ochrophyta</taxon>
        <taxon>Bacillariophyta</taxon>
        <taxon>Coscinodiscophyceae</taxon>
        <taxon>Thalassiosirophycidae</taxon>
        <taxon>Stephanodiscales</taxon>
        <taxon>Stephanodiscaceae</taxon>
        <taxon>Cyclotella</taxon>
    </lineage>
</organism>
<evidence type="ECO:0000256" key="6">
    <source>
        <dbReference type="ARBA" id="ARBA00022776"/>
    </source>
</evidence>
<comment type="caution">
    <text evidence="12">The sequence shown here is derived from an EMBL/GenBank/DDBJ whole genome shotgun (WGS) entry which is preliminary data.</text>
</comment>
<comment type="subcellular location">
    <subcellularLocation>
        <location evidence="2">Chromosome</location>
        <location evidence="2">Centromere</location>
    </subcellularLocation>
    <subcellularLocation>
        <location evidence="1">Nucleus</location>
    </subcellularLocation>
</comment>
<evidence type="ECO:0000256" key="5">
    <source>
        <dbReference type="ARBA" id="ARBA00022618"/>
    </source>
</evidence>
<keyword evidence="5" id="KW-0132">Cell division</keyword>
<keyword evidence="9" id="KW-0137">Centromere</keyword>
<feature type="domain" description="Borealin C-terminal" evidence="11">
    <location>
        <begin position="112"/>
        <end position="151"/>
    </location>
</feature>
<dbReference type="InterPro" id="IPR046466">
    <property type="entry name" value="Borealin_C"/>
</dbReference>
<evidence type="ECO:0000313" key="13">
    <source>
        <dbReference type="Proteomes" id="UP001530400"/>
    </source>
</evidence>
<keyword evidence="8" id="KW-0131">Cell cycle</keyword>
<dbReference type="PANTHER" id="PTHR16040">
    <property type="entry name" value="AUSTRALIN, ISOFORM A-RELATED"/>
    <property type="match status" value="1"/>
</dbReference>
<keyword evidence="13" id="KW-1185">Reference proteome</keyword>
<name>A0ABD3MQ37_9STRA</name>
<evidence type="ECO:0000256" key="10">
    <source>
        <dbReference type="SAM" id="Coils"/>
    </source>
</evidence>
<dbReference type="PANTHER" id="PTHR16040:SF7">
    <property type="entry name" value="AUSTRALIN, ISOFORM A-RELATED"/>
    <property type="match status" value="1"/>
</dbReference>
<reference evidence="12 13" key="1">
    <citation type="submission" date="2024-10" db="EMBL/GenBank/DDBJ databases">
        <title>Updated reference genomes for cyclostephanoid diatoms.</title>
        <authorList>
            <person name="Roberts W.R."/>
            <person name="Alverson A.J."/>
        </authorList>
    </citation>
    <scope>NUCLEOTIDE SEQUENCE [LARGE SCALE GENOMIC DNA]</scope>
    <source>
        <strain evidence="12 13">AJA010-31</strain>
    </source>
</reference>
<protein>
    <recommendedName>
        <fullName evidence="11">Borealin C-terminal domain-containing protein</fullName>
    </recommendedName>
</protein>
<sequence>MTTVRTPLSPLTEQQPTINFLEPTSIQSLCTSRQTKLKSDEDAIIEARGKTLNSQKEAVRNGLCSMKREWKKMTVREFNEAIGCDIVEMVRRQLEDGEGGGEMKKRVGIAANVGGMSLKTPAVKFAGRPPMTRTVRKGERVVSINGSPVDQFDGGEVFITAKKRKAVNKSESNAPFPISIGVGAGNGETIDLSDPNQRKHLDEEQKAQAMEQIMAMQEQMKNLMANW</sequence>
<keyword evidence="10" id="KW-0175">Coiled coil</keyword>
<comment type="similarity">
    <text evidence="3">Belongs to the borealin family.</text>
</comment>
<keyword evidence="7" id="KW-0539">Nucleus</keyword>
<evidence type="ECO:0000256" key="2">
    <source>
        <dbReference type="ARBA" id="ARBA00004584"/>
    </source>
</evidence>
<dbReference type="Pfam" id="PF10512">
    <property type="entry name" value="Borealin"/>
    <property type="match status" value="1"/>
</dbReference>
<gene>
    <name evidence="12" type="ORF">ACHAWO_000192</name>
</gene>